<feature type="domain" description="Tyr recombinase" evidence="7">
    <location>
        <begin position="180"/>
        <end position="365"/>
    </location>
</feature>
<keyword evidence="6" id="KW-0472">Membrane</keyword>
<dbReference type="GO" id="GO:0003677">
    <property type="term" value="F:DNA binding"/>
    <property type="evidence" value="ECO:0007669"/>
    <property type="project" value="UniProtKB-UniRule"/>
</dbReference>
<dbReference type="PANTHER" id="PTHR30349:SF64">
    <property type="entry name" value="PROPHAGE INTEGRASE INTD-RELATED"/>
    <property type="match status" value="1"/>
</dbReference>
<comment type="similarity">
    <text evidence="1">Belongs to the 'phage' integrase family.</text>
</comment>
<keyword evidence="6" id="KW-0812">Transmembrane</keyword>
<keyword evidence="6" id="KW-1133">Transmembrane helix</keyword>
<dbReference type="Proteomes" id="UP000266644">
    <property type="component" value="Unassembled WGS sequence"/>
</dbReference>
<dbReference type="Gene3D" id="1.10.150.130">
    <property type="match status" value="1"/>
</dbReference>
<evidence type="ECO:0000313" key="11">
    <source>
        <dbReference type="Proteomes" id="UP000266644"/>
    </source>
</evidence>
<dbReference type="InterPro" id="IPR013762">
    <property type="entry name" value="Integrase-like_cat_sf"/>
</dbReference>
<evidence type="ECO:0000256" key="1">
    <source>
        <dbReference type="ARBA" id="ARBA00008857"/>
    </source>
</evidence>
<dbReference type="EMBL" id="CP054003">
    <property type="protein sequence ID" value="QKH83099.1"/>
    <property type="molecule type" value="Genomic_DNA"/>
</dbReference>
<name>A0A2K9H1F3_BACFG</name>
<evidence type="ECO:0000313" key="12">
    <source>
        <dbReference type="Proteomes" id="UP000501467"/>
    </source>
</evidence>
<dbReference type="SUPFAM" id="SSF56349">
    <property type="entry name" value="DNA breaking-rejoining enzymes"/>
    <property type="match status" value="1"/>
</dbReference>
<dbReference type="GO" id="GO:0006310">
    <property type="term" value="P:DNA recombination"/>
    <property type="evidence" value="ECO:0007669"/>
    <property type="project" value="UniProtKB-KW"/>
</dbReference>
<evidence type="ECO:0000259" key="7">
    <source>
        <dbReference type="PROSITE" id="PS51898"/>
    </source>
</evidence>
<accession>A0A2K9H1F3</accession>
<evidence type="ECO:0000313" key="10">
    <source>
        <dbReference type="EMBL" id="RHH07556.1"/>
    </source>
</evidence>
<dbReference type="Pfam" id="PF00589">
    <property type="entry name" value="Phage_integrase"/>
    <property type="match status" value="1"/>
</dbReference>
<proteinExistence type="inferred from homology"/>
<feature type="transmembrane region" description="Helical" evidence="6">
    <location>
        <begin position="36"/>
        <end position="64"/>
    </location>
</feature>
<dbReference type="InterPro" id="IPR002104">
    <property type="entry name" value="Integrase_catalytic"/>
</dbReference>
<dbReference type="Pfam" id="PF13102">
    <property type="entry name" value="Phage_int_SAM_5"/>
    <property type="match status" value="1"/>
</dbReference>
<keyword evidence="4" id="KW-0233">DNA recombination</keyword>
<reference evidence="9 12" key="2">
    <citation type="submission" date="2020-05" db="EMBL/GenBank/DDBJ databases">
        <title>FDA dAtabase for Regulatory Grade micrObial Sequences (FDA-ARGOS): Supporting development and validation of Infectious Disease Dx tests.</title>
        <authorList>
            <person name="Bojja K."/>
            <person name="Kessler A."/>
            <person name="Tallon L."/>
            <person name="Sadzewicz L."/>
            <person name="Zhao X."/>
            <person name="Vavikolanu K."/>
            <person name="Mehta A."/>
            <person name="Aluvathingal J."/>
            <person name="Nadendla S."/>
            <person name="Myers T."/>
            <person name="Yan Y."/>
            <person name="Sichtig H."/>
        </authorList>
    </citation>
    <scope>NUCLEOTIDE SEQUENCE [LARGE SCALE GENOMIC DNA]</scope>
    <source>
        <strain evidence="9 12">FDAARGOS_763</strain>
    </source>
</reference>
<evidence type="ECO:0000259" key="8">
    <source>
        <dbReference type="PROSITE" id="PS51900"/>
    </source>
</evidence>
<dbReference type="GO" id="GO:0015074">
    <property type="term" value="P:DNA integration"/>
    <property type="evidence" value="ECO:0007669"/>
    <property type="project" value="UniProtKB-KW"/>
</dbReference>
<evidence type="ECO:0000313" key="9">
    <source>
        <dbReference type="EMBL" id="QKH83099.1"/>
    </source>
</evidence>
<dbReference type="Proteomes" id="UP000501467">
    <property type="component" value="Chromosome"/>
</dbReference>
<keyword evidence="2" id="KW-0229">DNA integration</keyword>
<dbReference type="AlphaFoldDB" id="A0A2K9H1F3"/>
<evidence type="ECO:0000256" key="3">
    <source>
        <dbReference type="ARBA" id="ARBA00023125"/>
    </source>
</evidence>
<evidence type="ECO:0000256" key="2">
    <source>
        <dbReference type="ARBA" id="ARBA00022908"/>
    </source>
</evidence>
<dbReference type="InterPro" id="IPR010998">
    <property type="entry name" value="Integrase_recombinase_N"/>
</dbReference>
<dbReference type="PROSITE" id="PS51898">
    <property type="entry name" value="TYR_RECOMBINASE"/>
    <property type="match status" value="1"/>
</dbReference>
<evidence type="ECO:0000256" key="5">
    <source>
        <dbReference type="PROSITE-ProRule" id="PRU01248"/>
    </source>
</evidence>
<evidence type="ECO:0000256" key="4">
    <source>
        <dbReference type="ARBA" id="ARBA00023172"/>
    </source>
</evidence>
<dbReference type="PROSITE" id="PS51900">
    <property type="entry name" value="CB"/>
    <property type="match status" value="1"/>
</dbReference>
<dbReference type="InterPro" id="IPR011010">
    <property type="entry name" value="DNA_brk_join_enz"/>
</dbReference>
<dbReference type="InterPro" id="IPR044068">
    <property type="entry name" value="CB"/>
</dbReference>
<dbReference type="EMBL" id="QRJE01000034">
    <property type="protein sequence ID" value="RHH07556.1"/>
    <property type="molecule type" value="Genomic_DNA"/>
</dbReference>
<feature type="domain" description="Core-binding (CB)" evidence="8">
    <location>
        <begin position="70"/>
        <end position="157"/>
    </location>
</feature>
<sequence length="379" mass="43175">MINTPRKNGYSSKFGTLFHSPFSSDHLGIYDTFIRLYFMAIDFLLISCKFSALPLKIFFIRIIVVEHTKKNKKMEIEKFIKSLAKKAKLGGRYSTANTYIYTLHSYQKFAGKDSLTFEEITPESIKEYEQYLLLSGKRHNTISLYMRMLRSICNQAIEQNLASLNTRELFENVFIGNEPTAKRAISPSIISRLLEADLGKNSKLDFARDLFLLSFYLRGIPFVDLVHLRKTDVRGKTLVYFRQKTGQQLTVIIESCAKAILRKYAALCADSIYLLPVISAAGEEGHKQYRSALRVYNKRLNQISEILKLKTPLTSYVARHSWATTALQKGVPVSVISAGMGHASEKVTYIYLASFDNKTLSNANKKVIAAVRLKKEEEE</sequence>
<dbReference type="Gene3D" id="1.10.443.10">
    <property type="entry name" value="Intergrase catalytic core"/>
    <property type="match status" value="1"/>
</dbReference>
<organism evidence="10 11">
    <name type="scientific">Bacteroides fragilis</name>
    <dbReference type="NCBI Taxonomy" id="817"/>
    <lineage>
        <taxon>Bacteria</taxon>
        <taxon>Pseudomonadati</taxon>
        <taxon>Bacteroidota</taxon>
        <taxon>Bacteroidia</taxon>
        <taxon>Bacteroidales</taxon>
        <taxon>Bacteroidaceae</taxon>
        <taxon>Bacteroides</taxon>
    </lineage>
</organism>
<dbReference type="InterPro" id="IPR050090">
    <property type="entry name" value="Tyrosine_recombinase_XerCD"/>
</dbReference>
<dbReference type="PANTHER" id="PTHR30349">
    <property type="entry name" value="PHAGE INTEGRASE-RELATED"/>
    <property type="match status" value="1"/>
</dbReference>
<protein>
    <submittedName>
        <fullName evidence="10">Recombinase</fullName>
    </submittedName>
    <submittedName>
        <fullName evidence="9">Site-specific integrase</fullName>
    </submittedName>
</protein>
<keyword evidence="3 5" id="KW-0238">DNA-binding</keyword>
<dbReference type="InterPro" id="IPR025269">
    <property type="entry name" value="SAM-like_dom"/>
</dbReference>
<evidence type="ECO:0000256" key="6">
    <source>
        <dbReference type="SAM" id="Phobius"/>
    </source>
</evidence>
<reference evidence="10 11" key="1">
    <citation type="submission" date="2018-08" db="EMBL/GenBank/DDBJ databases">
        <title>A genome reference for cultivated species of the human gut microbiota.</title>
        <authorList>
            <person name="Zou Y."/>
            <person name="Xue W."/>
            <person name="Luo G."/>
        </authorList>
    </citation>
    <scope>NUCLEOTIDE SEQUENCE [LARGE SCALE GENOMIC DNA]</scope>
    <source>
        <strain evidence="10 11">AM18-6</strain>
    </source>
</reference>
<gene>
    <name evidence="10" type="ORF">DW228_19110</name>
    <name evidence="9" type="ORF">FOC69_01475</name>
</gene>